<dbReference type="SMART" id="SM00387">
    <property type="entry name" value="HATPase_c"/>
    <property type="match status" value="1"/>
</dbReference>
<dbReference type="GO" id="GO:0004673">
    <property type="term" value="F:protein histidine kinase activity"/>
    <property type="evidence" value="ECO:0007669"/>
    <property type="project" value="UniProtKB-EC"/>
</dbReference>
<evidence type="ECO:0000256" key="4">
    <source>
        <dbReference type="ARBA" id="ARBA00022553"/>
    </source>
</evidence>
<dbReference type="Pfam" id="PF02518">
    <property type="entry name" value="HATPase_c"/>
    <property type="match status" value="1"/>
</dbReference>
<feature type="transmembrane region" description="Helical" evidence="11">
    <location>
        <begin position="6"/>
        <end position="24"/>
    </location>
</feature>
<evidence type="ECO:0000259" key="12">
    <source>
        <dbReference type="PROSITE" id="PS50109"/>
    </source>
</evidence>
<reference evidence="14" key="1">
    <citation type="submission" date="2020-12" db="EMBL/GenBank/DDBJ databases">
        <title>Devosia sp. MSA67 isolated from Mo River.</title>
        <authorList>
            <person name="Ma F."/>
            <person name="Zi Z."/>
        </authorList>
    </citation>
    <scope>NUCLEOTIDE SEQUENCE</scope>
    <source>
        <strain evidence="14">MSA67</strain>
    </source>
</reference>
<evidence type="ECO:0000313" key="15">
    <source>
        <dbReference type="Proteomes" id="UP000602124"/>
    </source>
</evidence>
<dbReference type="InterPro" id="IPR036890">
    <property type="entry name" value="HATPase_C_sf"/>
</dbReference>
<evidence type="ECO:0000256" key="6">
    <source>
        <dbReference type="ARBA" id="ARBA00022692"/>
    </source>
</evidence>
<dbReference type="Gene3D" id="1.10.287.130">
    <property type="match status" value="1"/>
</dbReference>
<dbReference type="RefSeq" id="WP_198876716.1">
    <property type="nucleotide sequence ID" value="NZ_JAEKMH010000002.1"/>
</dbReference>
<feature type="transmembrane region" description="Helical" evidence="11">
    <location>
        <begin position="147"/>
        <end position="168"/>
    </location>
</feature>
<evidence type="ECO:0000256" key="8">
    <source>
        <dbReference type="ARBA" id="ARBA00022989"/>
    </source>
</evidence>
<dbReference type="SUPFAM" id="SSF55874">
    <property type="entry name" value="ATPase domain of HSP90 chaperone/DNA topoisomerase II/histidine kinase"/>
    <property type="match status" value="1"/>
</dbReference>
<dbReference type="GO" id="GO:0005886">
    <property type="term" value="C:plasma membrane"/>
    <property type="evidence" value="ECO:0007669"/>
    <property type="project" value="TreeGrafter"/>
</dbReference>
<evidence type="ECO:0000256" key="7">
    <source>
        <dbReference type="ARBA" id="ARBA00022777"/>
    </source>
</evidence>
<evidence type="ECO:0000256" key="1">
    <source>
        <dbReference type="ARBA" id="ARBA00000085"/>
    </source>
</evidence>
<keyword evidence="6 11" id="KW-0812">Transmembrane</keyword>
<dbReference type="InterPro" id="IPR003660">
    <property type="entry name" value="HAMP_dom"/>
</dbReference>
<dbReference type="Gene3D" id="3.30.565.10">
    <property type="entry name" value="Histidine kinase-like ATPase, C-terminal domain"/>
    <property type="match status" value="1"/>
</dbReference>
<evidence type="ECO:0000256" key="11">
    <source>
        <dbReference type="SAM" id="Phobius"/>
    </source>
</evidence>
<comment type="catalytic activity">
    <reaction evidence="1">
        <text>ATP + protein L-histidine = ADP + protein N-phospho-L-histidine.</text>
        <dbReference type="EC" id="2.7.13.3"/>
    </reaction>
</comment>
<keyword evidence="9" id="KW-0902">Two-component regulatory system</keyword>
<dbReference type="EMBL" id="JAEKMH010000002">
    <property type="protein sequence ID" value="MBJ3785545.1"/>
    <property type="molecule type" value="Genomic_DNA"/>
</dbReference>
<dbReference type="Proteomes" id="UP000602124">
    <property type="component" value="Unassembled WGS sequence"/>
</dbReference>
<name>A0A934IYQ8_9HYPH</name>
<evidence type="ECO:0000256" key="3">
    <source>
        <dbReference type="ARBA" id="ARBA00012438"/>
    </source>
</evidence>
<dbReference type="InterPro" id="IPR003594">
    <property type="entry name" value="HATPase_dom"/>
</dbReference>
<dbReference type="PANTHER" id="PTHR45436:SF5">
    <property type="entry name" value="SENSOR HISTIDINE KINASE TRCS"/>
    <property type="match status" value="1"/>
</dbReference>
<accession>A0A934IYQ8</accession>
<proteinExistence type="predicted"/>
<keyword evidence="15" id="KW-1185">Reference proteome</keyword>
<organism evidence="14 15">
    <name type="scientific">Devosia sediminis</name>
    <dbReference type="NCBI Taxonomy" id="2798801"/>
    <lineage>
        <taxon>Bacteria</taxon>
        <taxon>Pseudomonadati</taxon>
        <taxon>Pseudomonadota</taxon>
        <taxon>Alphaproteobacteria</taxon>
        <taxon>Hyphomicrobiales</taxon>
        <taxon>Devosiaceae</taxon>
        <taxon>Devosia</taxon>
    </lineage>
</organism>
<dbReference type="PROSITE" id="PS50885">
    <property type="entry name" value="HAMP"/>
    <property type="match status" value="1"/>
</dbReference>
<evidence type="ECO:0000256" key="5">
    <source>
        <dbReference type="ARBA" id="ARBA00022679"/>
    </source>
</evidence>
<feature type="domain" description="Histidine kinase" evidence="12">
    <location>
        <begin position="230"/>
        <end position="434"/>
    </location>
</feature>
<dbReference type="EC" id="2.7.13.3" evidence="3"/>
<keyword evidence="10 11" id="KW-0472">Membrane</keyword>
<comment type="caution">
    <text evidence="14">The sequence shown here is derived from an EMBL/GenBank/DDBJ whole genome shotgun (WGS) entry which is preliminary data.</text>
</comment>
<dbReference type="PROSITE" id="PS50109">
    <property type="entry name" value="HIS_KIN"/>
    <property type="match status" value="1"/>
</dbReference>
<dbReference type="InterPro" id="IPR050428">
    <property type="entry name" value="TCS_sensor_his_kinase"/>
</dbReference>
<dbReference type="InterPro" id="IPR005467">
    <property type="entry name" value="His_kinase_dom"/>
</dbReference>
<sequence length="440" mass="47890">MLGLAAVWVVGSLAAAAFVLQYLFMTNLERDVAKDLEAAMTRVIALIDLNAAVPALAGPLPDPRYETPLGGRYWQIEATDGSGALRSRSLWDMVIPAQGQGDGLRHFSGPDGWHLVYVTRSIDVGGRTLQVSVGEDHDPIHAAGTAFLWDVVWLFSLLGALILAAAWLQLRLGLVPLTRLREEIDRIRQGAQTRLDVAFPSELLPLVDEVNALLGEREANIERARERASDLAHGLKTPLAALHGIAIRVREKGNAADADLIDDMAFEMSRRVDYQMRLSTIRLRSHGHRESASLNSAILRTIAVLKKTGRGEELHWLAQLEEEITVDIHRQDLMELVGVLLENAAHWASSRVIVRCVTSNAKAMLAILDDGPGIPEDQLSLLGERGQRLDQSKPGTGLGLAIAREIVALNGGKIQLSKSDIGGLAVTITFRLAQPELPAP</sequence>
<dbReference type="PANTHER" id="PTHR45436">
    <property type="entry name" value="SENSOR HISTIDINE KINASE YKOH"/>
    <property type="match status" value="1"/>
</dbReference>
<evidence type="ECO:0000256" key="2">
    <source>
        <dbReference type="ARBA" id="ARBA00004370"/>
    </source>
</evidence>
<dbReference type="GO" id="GO:0000160">
    <property type="term" value="P:phosphorelay signal transduction system"/>
    <property type="evidence" value="ECO:0007669"/>
    <property type="project" value="UniProtKB-KW"/>
</dbReference>
<comment type="subcellular location">
    <subcellularLocation>
        <location evidence="2">Membrane</location>
    </subcellularLocation>
</comment>
<gene>
    <name evidence="14" type="ORF">JEQ47_12520</name>
</gene>
<evidence type="ECO:0000256" key="10">
    <source>
        <dbReference type="ARBA" id="ARBA00023136"/>
    </source>
</evidence>
<protein>
    <recommendedName>
        <fullName evidence="3">histidine kinase</fullName>
        <ecNumber evidence="3">2.7.13.3</ecNumber>
    </recommendedName>
</protein>
<evidence type="ECO:0000313" key="14">
    <source>
        <dbReference type="EMBL" id="MBJ3785545.1"/>
    </source>
</evidence>
<keyword evidence="5" id="KW-0808">Transferase</keyword>
<keyword evidence="8 11" id="KW-1133">Transmembrane helix</keyword>
<keyword evidence="4" id="KW-0597">Phosphoprotein</keyword>
<dbReference type="PRINTS" id="PR00344">
    <property type="entry name" value="BCTRLSENSOR"/>
</dbReference>
<dbReference type="InterPro" id="IPR004358">
    <property type="entry name" value="Sig_transdc_His_kin-like_C"/>
</dbReference>
<dbReference type="AlphaFoldDB" id="A0A934IYQ8"/>
<evidence type="ECO:0000256" key="9">
    <source>
        <dbReference type="ARBA" id="ARBA00023012"/>
    </source>
</evidence>
<keyword evidence="7 14" id="KW-0418">Kinase</keyword>
<feature type="domain" description="HAMP" evidence="13">
    <location>
        <begin position="171"/>
        <end position="222"/>
    </location>
</feature>
<evidence type="ECO:0000259" key="13">
    <source>
        <dbReference type="PROSITE" id="PS50885"/>
    </source>
</evidence>